<dbReference type="GO" id="GO:0009253">
    <property type="term" value="P:peptidoglycan catabolic process"/>
    <property type="evidence" value="ECO:0007669"/>
    <property type="project" value="InterPro"/>
</dbReference>
<dbReference type="Gene3D" id="3.40.80.10">
    <property type="entry name" value="Peptidoglycan recognition protein-like"/>
    <property type="match status" value="1"/>
</dbReference>
<dbReference type="GO" id="GO:0016019">
    <property type="term" value="F:peptidoglycan immune receptor activity"/>
    <property type="evidence" value="ECO:0007669"/>
    <property type="project" value="TreeGrafter"/>
</dbReference>
<dbReference type="PIRSF" id="PIRSF037945">
    <property type="entry name" value="PGRPs"/>
    <property type="match status" value="1"/>
</dbReference>
<feature type="region of interest" description="Disordered" evidence="12">
    <location>
        <begin position="1"/>
        <end position="20"/>
    </location>
</feature>
<comment type="similarity">
    <text evidence="2 10">Belongs to the N-acetylmuramoyl-L-alanine amidase 2 family.</text>
</comment>
<feature type="domain" description="N-acetylmuramoyl-L-alanine amidase" evidence="13">
    <location>
        <begin position="70"/>
        <end position="208"/>
    </location>
</feature>
<evidence type="ECO:0000259" key="13">
    <source>
        <dbReference type="SMART" id="SM00644"/>
    </source>
</evidence>
<evidence type="ECO:0000256" key="1">
    <source>
        <dbReference type="ARBA" id="ARBA00004613"/>
    </source>
</evidence>
<dbReference type="PANTHER" id="PTHR11022">
    <property type="entry name" value="PEPTIDOGLYCAN RECOGNITION PROTEIN"/>
    <property type="match status" value="1"/>
</dbReference>
<dbReference type="InterPro" id="IPR036505">
    <property type="entry name" value="Amidase/PGRP_sf"/>
</dbReference>
<name>A0A8B6YL77_CAMFR</name>
<evidence type="ECO:0000256" key="8">
    <source>
        <dbReference type="ARBA" id="ARBA00023022"/>
    </source>
</evidence>
<evidence type="ECO:0000256" key="3">
    <source>
        <dbReference type="ARBA" id="ARBA00022525"/>
    </source>
</evidence>
<evidence type="ECO:0000256" key="9">
    <source>
        <dbReference type="ARBA" id="ARBA00023157"/>
    </source>
</evidence>
<evidence type="ECO:0000313" key="15">
    <source>
        <dbReference type="Proteomes" id="UP000694856"/>
    </source>
</evidence>
<comment type="subcellular location">
    <subcellularLocation>
        <location evidence="1">Secreted</location>
    </subcellularLocation>
</comment>
<evidence type="ECO:0000256" key="11">
    <source>
        <dbReference type="PIRSR" id="PIRSR037945-1"/>
    </source>
</evidence>
<evidence type="ECO:0000256" key="2">
    <source>
        <dbReference type="ARBA" id="ARBA00007553"/>
    </source>
</evidence>
<evidence type="ECO:0000256" key="4">
    <source>
        <dbReference type="ARBA" id="ARBA00022529"/>
    </source>
</evidence>
<dbReference type="RefSeq" id="XP_006191217.2">
    <property type="nucleotide sequence ID" value="XM_006191155.3"/>
</dbReference>
<dbReference type="CTD" id="8993"/>
<sequence>MQDLPATPPQADKSTGPAARCQLSPRDLPAMTRHCALLVWALLALLSLGAAREDPPACGSIVPRREWRALASECRERLTRPVRYVVVSHTAGSHCDTPASCAQQAQNVQSYHVRNLGWCDVGYNFLIGEDGLVYEGRGWNIKGAHAGPTWNPISIGISFMGNYMNRVPPPRALRAAQNLLACGVALGALRSNYEVKGHRDVQPTLSPGDRLYEIIQTWSHYRA</sequence>
<organism evidence="15 16">
    <name type="scientific">Camelus ferus</name>
    <name type="common">Wild bactrian camel</name>
    <name type="synonym">Camelus bactrianus ferus</name>
    <dbReference type="NCBI Taxonomy" id="419612"/>
    <lineage>
        <taxon>Eukaryota</taxon>
        <taxon>Metazoa</taxon>
        <taxon>Chordata</taxon>
        <taxon>Craniata</taxon>
        <taxon>Vertebrata</taxon>
        <taxon>Euteleostomi</taxon>
        <taxon>Mammalia</taxon>
        <taxon>Eutheria</taxon>
        <taxon>Laurasiatheria</taxon>
        <taxon>Artiodactyla</taxon>
        <taxon>Tylopoda</taxon>
        <taxon>Camelidae</taxon>
        <taxon>Camelus</taxon>
    </lineage>
</organism>
<dbReference type="InterPro" id="IPR015510">
    <property type="entry name" value="PGRP"/>
</dbReference>
<keyword evidence="3" id="KW-0964">Secreted</keyword>
<dbReference type="SMART" id="SM00644">
    <property type="entry name" value="Ami_2"/>
    <property type="match status" value="1"/>
</dbReference>
<dbReference type="InterPro" id="IPR006619">
    <property type="entry name" value="PGRP_domain_met/bac"/>
</dbReference>
<dbReference type="GO" id="GO:0016045">
    <property type="term" value="P:detection of bacterium"/>
    <property type="evidence" value="ECO:0007669"/>
    <property type="project" value="TreeGrafter"/>
</dbReference>
<dbReference type="SMART" id="SM00701">
    <property type="entry name" value="PGRP"/>
    <property type="match status" value="1"/>
</dbReference>
<dbReference type="FunFam" id="3.40.80.10:FF:000001">
    <property type="entry name" value="Peptidoglycan recognition protein 1"/>
    <property type="match status" value="1"/>
</dbReference>
<keyword evidence="5 10" id="KW-0399">Innate immunity</keyword>
<evidence type="ECO:0000256" key="10">
    <source>
        <dbReference type="PIRNR" id="PIRNR037945"/>
    </source>
</evidence>
<dbReference type="KEGG" id="cfr:102511759"/>
<keyword evidence="9 11" id="KW-1015">Disulfide bond</keyword>
<evidence type="ECO:0000256" key="6">
    <source>
        <dbReference type="ARBA" id="ARBA00022729"/>
    </source>
</evidence>
<dbReference type="GO" id="GO:0008270">
    <property type="term" value="F:zinc ion binding"/>
    <property type="evidence" value="ECO:0007669"/>
    <property type="project" value="InterPro"/>
</dbReference>
<dbReference type="PANTHER" id="PTHR11022:SF58">
    <property type="entry name" value="PEPTIDOGLYCAN RECOGNITION PROTEIN 1"/>
    <property type="match status" value="1"/>
</dbReference>
<evidence type="ECO:0000256" key="7">
    <source>
        <dbReference type="ARBA" id="ARBA00022859"/>
    </source>
</evidence>
<dbReference type="GO" id="GO:0005576">
    <property type="term" value="C:extracellular region"/>
    <property type="evidence" value="ECO:0007669"/>
    <property type="project" value="UniProtKB-SubCell"/>
</dbReference>
<protein>
    <recommendedName>
        <fullName evidence="10">Peptidoglycan-recognition protein</fullName>
    </recommendedName>
</protein>
<dbReference type="InterPro" id="IPR017331">
    <property type="entry name" value="Peptidoglycan_recognition"/>
</dbReference>
<gene>
    <name evidence="16" type="primary">PGLYRP1</name>
</gene>
<keyword evidence="8" id="KW-0044">Antibiotic</keyword>
<dbReference type="AlphaFoldDB" id="A0A8B6YL77"/>
<evidence type="ECO:0000256" key="5">
    <source>
        <dbReference type="ARBA" id="ARBA00022588"/>
    </source>
</evidence>
<comment type="function">
    <text evidence="10">Innate immunity protein that plays several important functions in antimicrobial and antitumor defense systems.</text>
</comment>
<keyword evidence="6" id="KW-0732">Signal</keyword>
<accession>A0A8B6YL77</accession>
<dbReference type="GO" id="GO:0045087">
    <property type="term" value="P:innate immune response"/>
    <property type="evidence" value="ECO:0007669"/>
    <property type="project" value="UniProtKB-KW"/>
</dbReference>
<dbReference type="Proteomes" id="UP000694856">
    <property type="component" value="Chromosome 9"/>
</dbReference>
<dbReference type="GO" id="GO:0008745">
    <property type="term" value="F:N-acetylmuramoyl-L-alanine amidase activity"/>
    <property type="evidence" value="ECO:0007669"/>
    <property type="project" value="InterPro"/>
</dbReference>
<dbReference type="InterPro" id="IPR002502">
    <property type="entry name" value="Amidase_domain"/>
</dbReference>
<keyword evidence="15" id="KW-1185">Reference proteome</keyword>
<feature type="domain" description="Peptidoglycan recognition protein family" evidence="14">
    <location>
        <begin position="59"/>
        <end position="202"/>
    </location>
</feature>
<dbReference type="SUPFAM" id="SSF55846">
    <property type="entry name" value="N-acetylmuramoyl-L-alanine amidase-like"/>
    <property type="match status" value="1"/>
</dbReference>
<evidence type="ECO:0000259" key="14">
    <source>
        <dbReference type="SMART" id="SM00701"/>
    </source>
</evidence>
<dbReference type="GeneID" id="102511759"/>
<dbReference type="GO" id="GO:0050830">
    <property type="term" value="P:defense response to Gram-positive bacterium"/>
    <property type="evidence" value="ECO:0007669"/>
    <property type="project" value="TreeGrafter"/>
</dbReference>
<keyword evidence="4" id="KW-0929">Antimicrobial</keyword>
<dbReference type="SMR" id="A0A8B6YL77"/>
<feature type="disulfide bond" evidence="11">
    <location>
        <begin position="95"/>
        <end position="101"/>
    </location>
</feature>
<dbReference type="CDD" id="cd06583">
    <property type="entry name" value="PGRP"/>
    <property type="match status" value="1"/>
</dbReference>
<dbReference type="GO" id="GO:0042834">
    <property type="term" value="F:peptidoglycan binding"/>
    <property type="evidence" value="ECO:0007669"/>
    <property type="project" value="InterPro"/>
</dbReference>
<dbReference type="Pfam" id="PF01510">
    <property type="entry name" value="Amidase_2"/>
    <property type="match status" value="1"/>
</dbReference>
<feature type="disulfide bond" evidence="11">
    <location>
        <begin position="58"/>
        <end position="182"/>
    </location>
</feature>
<evidence type="ECO:0000256" key="12">
    <source>
        <dbReference type="SAM" id="MobiDB-lite"/>
    </source>
</evidence>
<reference evidence="16" key="1">
    <citation type="submission" date="2025-08" db="UniProtKB">
        <authorList>
            <consortium name="RefSeq"/>
        </authorList>
    </citation>
    <scope>IDENTIFICATION</scope>
    <source>
        <tissue evidence="16">Ear skin</tissue>
    </source>
</reference>
<evidence type="ECO:0000313" key="16">
    <source>
        <dbReference type="RefSeq" id="XP_006191217.2"/>
    </source>
</evidence>
<keyword evidence="7 10" id="KW-0391">Immunity</keyword>
<proteinExistence type="inferred from homology"/>